<reference evidence="1 2" key="1">
    <citation type="journal article" date="2023" name="BMC Biol.">
        <title>The compact genome of the sponge Oopsacas minuta (Hexactinellida) is lacking key metazoan core genes.</title>
        <authorList>
            <person name="Santini S."/>
            <person name="Schenkelaars Q."/>
            <person name="Jourda C."/>
            <person name="Duchesne M."/>
            <person name="Belahbib H."/>
            <person name="Rocher C."/>
            <person name="Selva M."/>
            <person name="Riesgo A."/>
            <person name="Vervoort M."/>
            <person name="Leys S.P."/>
            <person name="Kodjabachian L."/>
            <person name="Le Bivic A."/>
            <person name="Borchiellini C."/>
            <person name="Claverie J.M."/>
            <person name="Renard E."/>
        </authorList>
    </citation>
    <scope>NUCLEOTIDE SEQUENCE [LARGE SCALE GENOMIC DNA]</scope>
    <source>
        <strain evidence="1">SPO-2</strain>
    </source>
</reference>
<name>A0AAV7JTN6_9METZ</name>
<keyword evidence="2" id="KW-1185">Reference proteome</keyword>
<protein>
    <submittedName>
        <fullName evidence="1">Uncharacterized protein</fullName>
    </submittedName>
</protein>
<proteinExistence type="predicted"/>
<dbReference type="Proteomes" id="UP001165289">
    <property type="component" value="Unassembled WGS sequence"/>
</dbReference>
<dbReference type="AlphaFoldDB" id="A0AAV7JTN6"/>
<evidence type="ECO:0000313" key="2">
    <source>
        <dbReference type="Proteomes" id="UP001165289"/>
    </source>
</evidence>
<dbReference type="EMBL" id="JAKMXF010000299">
    <property type="protein sequence ID" value="KAI6652348.1"/>
    <property type="molecule type" value="Genomic_DNA"/>
</dbReference>
<organism evidence="1 2">
    <name type="scientific">Oopsacas minuta</name>
    <dbReference type="NCBI Taxonomy" id="111878"/>
    <lineage>
        <taxon>Eukaryota</taxon>
        <taxon>Metazoa</taxon>
        <taxon>Porifera</taxon>
        <taxon>Hexactinellida</taxon>
        <taxon>Hexasterophora</taxon>
        <taxon>Lyssacinosida</taxon>
        <taxon>Leucopsacidae</taxon>
        <taxon>Oopsacas</taxon>
    </lineage>
</organism>
<comment type="caution">
    <text evidence="1">The sequence shown here is derived from an EMBL/GenBank/DDBJ whole genome shotgun (WGS) entry which is preliminary data.</text>
</comment>
<sequence length="216" mass="24559">MKLSVIFSFISLSFIYNALCYANISHPILSTQFSARMRPSKLFEMSSFARGLNSLIFMNITGYDSNDNLMISEIDSTPSNESHILYQSYMNGREKKAYFIYEGQCYTHNIDGIPVEFLIVPSFMSFVFINFFNTAPLVTLTSSLKECTYHKAVDCEGWTAVNTDSSNDNITIFIHETTILHYIVGFNSEQPVIFDDFKIGNQTIDKFEPPKAANCN</sequence>
<evidence type="ECO:0000313" key="1">
    <source>
        <dbReference type="EMBL" id="KAI6652348.1"/>
    </source>
</evidence>
<accession>A0AAV7JTN6</accession>
<gene>
    <name evidence="1" type="ORF">LOD99_7362</name>
</gene>